<dbReference type="EMBL" id="ABXU01000029">
    <property type="protein sequence ID" value="EEB33817.1"/>
    <property type="molecule type" value="Genomic_DNA"/>
</dbReference>
<evidence type="ECO:0000313" key="1">
    <source>
        <dbReference type="EMBL" id="EEB33817.1"/>
    </source>
</evidence>
<comment type="caution">
    <text evidence="1">The sequence shown here is derived from an EMBL/GenBank/DDBJ whole genome shotgun (WGS) entry which is preliminary data.</text>
</comment>
<proteinExistence type="predicted"/>
<name>B6WSQ6_9BACT</name>
<organism evidence="1 2">
    <name type="scientific">Desulfovibrio piger ATCC 29098</name>
    <dbReference type="NCBI Taxonomy" id="411464"/>
    <lineage>
        <taxon>Bacteria</taxon>
        <taxon>Pseudomonadati</taxon>
        <taxon>Thermodesulfobacteriota</taxon>
        <taxon>Desulfovibrionia</taxon>
        <taxon>Desulfovibrionales</taxon>
        <taxon>Desulfovibrionaceae</taxon>
        <taxon>Desulfovibrio</taxon>
    </lineage>
</organism>
<reference evidence="1 2" key="2">
    <citation type="submission" date="2008-10" db="EMBL/GenBank/DDBJ databases">
        <authorList>
            <person name="Fulton L."/>
            <person name="Clifton S."/>
            <person name="Fulton B."/>
            <person name="Xu J."/>
            <person name="Minx P."/>
            <person name="Pepin K.H."/>
            <person name="Johnson M."/>
            <person name="Bhonagiri V."/>
            <person name="Nash W.E."/>
            <person name="Mardis E.R."/>
            <person name="Wilson R.K."/>
        </authorList>
    </citation>
    <scope>NUCLEOTIDE SEQUENCE [LARGE SCALE GENOMIC DNA]</scope>
    <source>
        <strain evidence="1 2">ATCC 29098</strain>
    </source>
</reference>
<dbReference type="AlphaFoldDB" id="B6WSQ6"/>
<sequence length="57" mass="6163">MLLFPLPPVLALADTSTPPGGLCFWGIEYLQECLGLRQGQAPRLREGEALPDQRGLG</sequence>
<reference evidence="1 2" key="1">
    <citation type="submission" date="2008-10" db="EMBL/GenBank/DDBJ databases">
        <title>Draft genome sequence of Desulvovibrio piger (ATCC 29098).</title>
        <authorList>
            <person name="Sudarsanam P."/>
            <person name="Ley R."/>
            <person name="Guruge J."/>
            <person name="Turnbaugh P.J."/>
            <person name="Mahowald M."/>
            <person name="Liep D."/>
            <person name="Gordon J."/>
        </authorList>
    </citation>
    <scope>NUCLEOTIDE SEQUENCE [LARGE SCALE GENOMIC DNA]</scope>
    <source>
        <strain evidence="1 2">ATCC 29098</strain>
    </source>
</reference>
<accession>B6WSQ6</accession>
<dbReference type="HOGENOM" id="CLU_2989294_0_0_7"/>
<evidence type="ECO:0000313" key="2">
    <source>
        <dbReference type="Proteomes" id="UP000003676"/>
    </source>
</evidence>
<dbReference type="Proteomes" id="UP000003676">
    <property type="component" value="Unassembled WGS sequence"/>
</dbReference>
<gene>
    <name evidence="1" type="ORF">DESPIG_01107</name>
</gene>
<protein>
    <submittedName>
        <fullName evidence="1">Uncharacterized protein</fullName>
    </submittedName>
</protein>